<dbReference type="PROSITE" id="PS00599">
    <property type="entry name" value="AA_TRANSFER_CLASS_2"/>
    <property type="match status" value="1"/>
</dbReference>
<evidence type="ECO:0000259" key="12">
    <source>
        <dbReference type="Pfam" id="PF00155"/>
    </source>
</evidence>
<dbReference type="EC" id="2.3.1.47" evidence="5"/>
<evidence type="ECO:0000256" key="10">
    <source>
        <dbReference type="ARBA" id="ARBA00033381"/>
    </source>
</evidence>
<evidence type="ECO:0000256" key="7">
    <source>
        <dbReference type="ARBA" id="ARBA00022756"/>
    </source>
</evidence>
<feature type="domain" description="Aminotransferase class I/classII large" evidence="12">
    <location>
        <begin position="36"/>
        <end position="389"/>
    </location>
</feature>
<dbReference type="GO" id="GO:0008710">
    <property type="term" value="F:8-amino-7-oxononanoate synthase activity"/>
    <property type="evidence" value="ECO:0007669"/>
    <property type="project" value="UniProtKB-EC"/>
</dbReference>
<comment type="pathway">
    <text evidence="2">Cofactor biosynthesis; biotin biosynthesis.</text>
</comment>
<dbReference type="UniPathway" id="UPA00078"/>
<dbReference type="EMBL" id="UOFI01000050">
    <property type="protein sequence ID" value="VAW63935.1"/>
    <property type="molecule type" value="Genomic_DNA"/>
</dbReference>
<dbReference type="HAMAP" id="MF_01693">
    <property type="entry name" value="BioF_aminotrans_2"/>
    <property type="match status" value="1"/>
</dbReference>
<dbReference type="InterPro" id="IPR050087">
    <property type="entry name" value="AON_synthase_class-II"/>
</dbReference>
<evidence type="ECO:0000256" key="8">
    <source>
        <dbReference type="ARBA" id="ARBA00022898"/>
    </source>
</evidence>
<dbReference type="NCBIfam" id="TIGR00858">
    <property type="entry name" value="bioF"/>
    <property type="match status" value="1"/>
</dbReference>
<dbReference type="Pfam" id="PF00155">
    <property type="entry name" value="Aminotran_1_2"/>
    <property type="match status" value="1"/>
</dbReference>
<dbReference type="InterPro" id="IPR015421">
    <property type="entry name" value="PyrdxlP-dep_Trfase_major"/>
</dbReference>
<evidence type="ECO:0000256" key="4">
    <source>
        <dbReference type="ARBA" id="ARBA00011738"/>
    </source>
</evidence>
<dbReference type="PANTHER" id="PTHR13693">
    <property type="entry name" value="CLASS II AMINOTRANSFERASE/8-AMINO-7-OXONONANOATE SYNTHASE"/>
    <property type="match status" value="1"/>
</dbReference>
<evidence type="ECO:0000256" key="3">
    <source>
        <dbReference type="ARBA" id="ARBA00010008"/>
    </source>
</evidence>
<evidence type="ECO:0000256" key="6">
    <source>
        <dbReference type="ARBA" id="ARBA00022679"/>
    </source>
</evidence>
<dbReference type="PANTHER" id="PTHR13693:SF100">
    <property type="entry name" value="8-AMINO-7-OXONONANOATE SYNTHASE"/>
    <property type="match status" value="1"/>
</dbReference>
<reference evidence="13" key="1">
    <citation type="submission" date="2018-06" db="EMBL/GenBank/DDBJ databases">
        <authorList>
            <person name="Zhirakovskaya E."/>
        </authorList>
    </citation>
    <scope>NUCLEOTIDE SEQUENCE</scope>
</reference>
<dbReference type="InterPro" id="IPR015424">
    <property type="entry name" value="PyrdxlP-dep_Trfase"/>
</dbReference>
<evidence type="ECO:0000313" key="13">
    <source>
        <dbReference type="EMBL" id="VAW63935.1"/>
    </source>
</evidence>
<dbReference type="GO" id="GO:0009102">
    <property type="term" value="P:biotin biosynthetic process"/>
    <property type="evidence" value="ECO:0007669"/>
    <property type="project" value="UniProtKB-UniPathway"/>
</dbReference>
<comment type="subunit">
    <text evidence="4">Homodimer.</text>
</comment>
<dbReference type="GO" id="GO:0030170">
    <property type="term" value="F:pyridoxal phosphate binding"/>
    <property type="evidence" value="ECO:0007669"/>
    <property type="project" value="InterPro"/>
</dbReference>
<keyword evidence="13" id="KW-0012">Acyltransferase</keyword>
<comment type="similarity">
    <text evidence="3">Belongs to the class-II pyridoxal-phosphate-dependent aminotransferase family. BioF subfamily.</text>
</comment>
<dbReference type="CDD" id="cd06454">
    <property type="entry name" value="KBL_like"/>
    <property type="match status" value="1"/>
</dbReference>
<keyword evidence="8" id="KW-0663">Pyridoxal phosphate</keyword>
<protein>
    <recommendedName>
        <fullName evidence="5">8-amino-7-oxononanoate synthase</fullName>
        <ecNumber evidence="5">2.3.1.47</ecNumber>
    </recommendedName>
    <alternativeName>
        <fullName evidence="9">7-keto-8-amino-pelargonic acid synthase</fullName>
    </alternativeName>
    <alternativeName>
        <fullName evidence="10">8-amino-7-ketopelargonate synthase</fullName>
    </alternativeName>
</protein>
<dbReference type="SUPFAM" id="SSF53383">
    <property type="entry name" value="PLP-dependent transferases"/>
    <property type="match status" value="1"/>
</dbReference>
<keyword evidence="7" id="KW-0093">Biotin biosynthesis</keyword>
<evidence type="ECO:0000256" key="5">
    <source>
        <dbReference type="ARBA" id="ARBA00013187"/>
    </source>
</evidence>
<sequence>MKNLRQELNQRHRQNLYRSRKVLHSPQGREIILNGKKVLNFCSNDYLGLANHNEVTKAFIDGCRQYGAGSGSAHLVNGHSQAHHALEEELAEFCGFPRTLLFSTGYMANLGLAQSLFTATENHPPQHNRIVEDKLNHASLLDAAGISNSKLMRFLHRDYNSLHKKLERIKNHADTTAGETLVSSDAVFSMDGDEANIQAMSEQCQTHNAWLMLDDAHGFGVLGKHGRGSLNHQQISADDNTIYMATLGKALGTAGAFIAGSEDLIEYLIQTARCYIYTTAMPPAIAQATRTSLKLLSEENWRQQALHKNIQYFKTLAAQAELNLLPSSTAIQPVVIGETEKAVSISQQLFERGIHIAAIRPPTVAQNTARLRITLRADHSEQDIERLVSLIAECCLP</sequence>
<dbReference type="Gene3D" id="3.40.640.10">
    <property type="entry name" value="Type I PLP-dependent aspartate aminotransferase-like (Major domain)"/>
    <property type="match status" value="1"/>
</dbReference>
<comment type="cofactor">
    <cofactor evidence="1">
        <name>pyridoxal 5'-phosphate</name>
        <dbReference type="ChEBI" id="CHEBI:597326"/>
    </cofactor>
</comment>
<evidence type="ECO:0000256" key="2">
    <source>
        <dbReference type="ARBA" id="ARBA00004746"/>
    </source>
</evidence>
<proteinExistence type="inferred from homology"/>
<dbReference type="InterPro" id="IPR015422">
    <property type="entry name" value="PyrdxlP-dep_Trfase_small"/>
</dbReference>
<evidence type="ECO:0000256" key="11">
    <source>
        <dbReference type="ARBA" id="ARBA00047715"/>
    </source>
</evidence>
<dbReference type="InterPro" id="IPR022834">
    <property type="entry name" value="AONS_Proteobacteria"/>
</dbReference>
<accession>A0A3B0X6K1</accession>
<gene>
    <name evidence="13" type="ORF">MNBD_GAMMA09-1159</name>
</gene>
<evidence type="ECO:0000256" key="9">
    <source>
        <dbReference type="ARBA" id="ARBA00032610"/>
    </source>
</evidence>
<dbReference type="Gene3D" id="3.90.1150.10">
    <property type="entry name" value="Aspartate Aminotransferase, domain 1"/>
    <property type="match status" value="1"/>
</dbReference>
<dbReference type="InterPro" id="IPR004839">
    <property type="entry name" value="Aminotransferase_I/II_large"/>
</dbReference>
<comment type="catalytic activity">
    <reaction evidence="11">
        <text>6-carboxyhexanoyl-[ACP] + L-alanine + H(+) = (8S)-8-amino-7-oxononanoate + holo-[ACP] + CO2</text>
        <dbReference type="Rhea" id="RHEA:42288"/>
        <dbReference type="Rhea" id="RHEA-COMP:9685"/>
        <dbReference type="Rhea" id="RHEA-COMP:9955"/>
        <dbReference type="ChEBI" id="CHEBI:15378"/>
        <dbReference type="ChEBI" id="CHEBI:16526"/>
        <dbReference type="ChEBI" id="CHEBI:57972"/>
        <dbReference type="ChEBI" id="CHEBI:64479"/>
        <dbReference type="ChEBI" id="CHEBI:78846"/>
        <dbReference type="ChEBI" id="CHEBI:149468"/>
        <dbReference type="EC" id="2.3.1.47"/>
    </reaction>
</comment>
<keyword evidence="6 13" id="KW-0808">Transferase</keyword>
<dbReference type="InterPro" id="IPR004723">
    <property type="entry name" value="AONS_Archaea/Proteobacteria"/>
</dbReference>
<organism evidence="13">
    <name type="scientific">hydrothermal vent metagenome</name>
    <dbReference type="NCBI Taxonomy" id="652676"/>
    <lineage>
        <taxon>unclassified sequences</taxon>
        <taxon>metagenomes</taxon>
        <taxon>ecological metagenomes</taxon>
    </lineage>
</organism>
<evidence type="ECO:0000256" key="1">
    <source>
        <dbReference type="ARBA" id="ARBA00001933"/>
    </source>
</evidence>
<dbReference type="InterPro" id="IPR001917">
    <property type="entry name" value="Aminotrans_II_pyridoxalP_BS"/>
</dbReference>
<name>A0A3B0X6K1_9ZZZZ</name>
<dbReference type="AlphaFoldDB" id="A0A3B0X6K1"/>